<organism evidence="6 7">
    <name type="scientific">Falsiruegeria mediterranea M17</name>
    <dbReference type="NCBI Taxonomy" id="1200281"/>
    <lineage>
        <taxon>Bacteria</taxon>
        <taxon>Pseudomonadati</taxon>
        <taxon>Pseudomonadota</taxon>
        <taxon>Alphaproteobacteria</taxon>
        <taxon>Rhodobacterales</taxon>
        <taxon>Roseobacteraceae</taxon>
        <taxon>Falsiruegeria</taxon>
    </lineage>
</organism>
<keyword evidence="4" id="KW-0804">Transcription</keyword>
<accession>A0A2R8C2F3</accession>
<comment type="similarity">
    <text evidence="1">Belongs to the LysR transcriptional regulatory family.</text>
</comment>
<evidence type="ECO:0000313" key="6">
    <source>
        <dbReference type="EMBL" id="SPJ26590.1"/>
    </source>
</evidence>
<reference evidence="7" key="1">
    <citation type="submission" date="2018-03" db="EMBL/GenBank/DDBJ databases">
        <authorList>
            <person name="Rodrigo-Torres L."/>
            <person name="Arahal R. D."/>
            <person name="Lucena T."/>
        </authorList>
    </citation>
    <scope>NUCLEOTIDE SEQUENCE [LARGE SCALE GENOMIC DNA]</scope>
    <source>
        <strain evidence="7">CECT 7615</strain>
    </source>
</reference>
<keyword evidence="7" id="KW-1185">Reference proteome</keyword>
<dbReference type="Pfam" id="PF03466">
    <property type="entry name" value="LysR_substrate"/>
    <property type="match status" value="1"/>
</dbReference>
<proteinExistence type="inferred from homology"/>
<dbReference type="GO" id="GO:0043565">
    <property type="term" value="F:sequence-specific DNA binding"/>
    <property type="evidence" value="ECO:0007669"/>
    <property type="project" value="TreeGrafter"/>
</dbReference>
<dbReference type="AlphaFoldDB" id="A0A2R8C2F3"/>
<dbReference type="SUPFAM" id="SSF53850">
    <property type="entry name" value="Periplasmic binding protein-like II"/>
    <property type="match status" value="1"/>
</dbReference>
<dbReference type="InterPro" id="IPR058163">
    <property type="entry name" value="LysR-type_TF_proteobact-type"/>
</dbReference>
<keyword evidence="3" id="KW-0238">DNA-binding</keyword>
<evidence type="ECO:0000256" key="3">
    <source>
        <dbReference type="ARBA" id="ARBA00023125"/>
    </source>
</evidence>
<evidence type="ECO:0000313" key="7">
    <source>
        <dbReference type="Proteomes" id="UP000244898"/>
    </source>
</evidence>
<dbReference type="InterPro" id="IPR036388">
    <property type="entry name" value="WH-like_DNA-bd_sf"/>
</dbReference>
<dbReference type="RefSeq" id="WP_108784921.1">
    <property type="nucleotide sequence ID" value="NZ_ONZG01000001.1"/>
</dbReference>
<keyword evidence="2" id="KW-0805">Transcription regulation</keyword>
<dbReference type="InterPro" id="IPR036390">
    <property type="entry name" value="WH_DNA-bd_sf"/>
</dbReference>
<dbReference type="EMBL" id="ONZG01000001">
    <property type="protein sequence ID" value="SPJ26590.1"/>
    <property type="molecule type" value="Genomic_DNA"/>
</dbReference>
<dbReference type="Gene3D" id="3.40.190.290">
    <property type="match status" value="1"/>
</dbReference>
<feature type="domain" description="HTH lysR-type" evidence="5">
    <location>
        <begin position="1"/>
        <end position="60"/>
    </location>
</feature>
<dbReference type="SUPFAM" id="SSF46785">
    <property type="entry name" value="Winged helix' DNA-binding domain"/>
    <property type="match status" value="1"/>
</dbReference>
<dbReference type="PANTHER" id="PTHR30537:SF3">
    <property type="entry name" value="TRANSCRIPTIONAL REGULATORY PROTEIN"/>
    <property type="match status" value="1"/>
</dbReference>
<evidence type="ECO:0000256" key="2">
    <source>
        <dbReference type="ARBA" id="ARBA00023015"/>
    </source>
</evidence>
<dbReference type="OrthoDB" id="9796526at2"/>
<dbReference type="InterPro" id="IPR005119">
    <property type="entry name" value="LysR_subst-bd"/>
</dbReference>
<dbReference type="Gene3D" id="1.10.10.10">
    <property type="entry name" value="Winged helix-like DNA-binding domain superfamily/Winged helix DNA-binding domain"/>
    <property type="match status" value="1"/>
</dbReference>
<evidence type="ECO:0000256" key="4">
    <source>
        <dbReference type="ARBA" id="ARBA00023163"/>
    </source>
</evidence>
<gene>
    <name evidence="6" type="ORF">TRM7615_00058</name>
</gene>
<sequence length="291" mass="32106">MSAEWDDLKTVLAVARSGTLAAAGADLGLNYTTVARRVQRAEAALGVNLFHRLPDGYRATDIGLLVARHAALMDQQADGLFRALQGQDQTLRGRLVVTAPQLLIGPHVAPVLEQFSEQHPEVEVLLRATNDLLDLNRREADLAIRISRTPGDTLMGVRLCEQQAASFAAKSVAKRLKDYPDAPVEWIVYEQSPKVPKAAMELYPNSKVRMVFDDMAAMVGAAQAGLGVVRMPMFLGRASEGLEQVPVLPPQPYADIWVVAHRDVWPSAKVKTFREMLVPWFKSHWDCFVSS</sequence>
<evidence type="ECO:0000256" key="1">
    <source>
        <dbReference type="ARBA" id="ARBA00009437"/>
    </source>
</evidence>
<dbReference type="Proteomes" id="UP000244898">
    <property type="component" value="Unassembled WGS sequence"/>
</dbReference>
<evidence type="ECO:0000259" key="5">
    <source>
        <dbReference type="PROSITE" id="PS50931"/>
    </source>
</evidence>
<dbReference type="InterPro" id="IPR000847">
    <property type="entry name" value="LysR_HTH_N"/>
</dbReference>
<dbReference type="GO" id="GO:0006351">
    <property type="term" value="P:DNA-templated transcription"/>
    <property type="evidence" value="ECO:0007669"/>
    <property type="project" value="TreeGrafter"/>
</dbReference>
<protein>
    <recommendedName>
        <fullName evidence="5">HTH lysR-type domain-containing protein</fullName>
    </recommendedName>
</protein>
<dbReference type="Pfam" id="PF00126">
    <property type="entry name" value="HTH_1"/>
    <property type="match status" value="1"/>
</dbReference>
<dbReference type="GO" id="GO:0003700">
    <property type="term" value="F:DNA-binding transcription factor activity"/>
    <property type="evidence" value="ECO:0007669"/>
    <property type="project" value="InterPro"/>
</dbReference>
<name>A0A2R8C2F3_9RHOB</name>
<dbReference type="PROSITE" id="PS50931">
    <property type="entry name" value="HTH_LYSR"/>
    <property type="match status" value="1"/>
</dbReference>
<dbReference type="PANTHER" id="PTHR30537">
    <property type="entry name" value="HTH-TYPE TRANSCRIPTIONAL REGULATOR"/>
    <property type="match status" value="1"/>
</dbReference>